<dbReference type="PRINTS" id="PR01337">
    <property type="entry name" value="TYPE3OMGPROT"/>
</dbReference>
<reference evidence="7 8" key="1">
    <citation type="submission" date="2018-08" db="EMBL/GenBank/DDBJ databases">
        <title>Paraburkholderia sp. DHOM06 isolated from forest soil.</title>
        <authorList>
            <person name="Gao Z.-H."/>
            <person name="Qiu L.-H."/>
        </authorList>
    </citation>
    <scope>NUCLEOTIDE SEQUENCE [LARGE SCALE GENOMIC DNA]</scope>
    <source>
        <strain evidence="7 8">DHOM06</strain>
    </source>
</reference>
<dbReference type="GO" id="GO:0030254">
    <property type="term" value="P:protein secretion by the type III secretion system"/>
    <property type="evidence" value="ECO:0007669"/>
    <property type="project" value="UniProtKB-UniRule"/>
</dbReference>
<keyword evidence="2 3" id="KW-0732">Signal</keyword>
<feature type="domain" description="Type II/III secretion system secretin-like" evidence="5">
    <location>
        <begin position="475"/>
        <end position="632"/>
    </location>
</feature>
<proteinExistence type="inferred from homology"/>
<evidence type="ECO:0000259" key="6">
    <source>
        <dbReference type="Pfam" id="PF03958"/>
    </source>
</evidence>
<dbReference type="EMBL" id="QRGA01000013">
    <property type="protein sequence ID" value="RDU96770.1"/>
    <property type="molecule type" value="Genomic_DNA"/>
</dbReference>
<dbReference type="Proteomes" id="UP000256838">
    <property type="component" value="Unassembled WGS sequence"/>
</dbReference>
<protein>
    <recommendedName>
        <fullName evidence="3">Type 3 secretion system secretin</fullName>
        <shortName evidence="3">T3SS secretin</shortName>
    </recommendedName>
</protein>
<evidence type="ECO:0000256" key="3">
    <source>
        <dbReference type="HAMAP-Rule" id="MF_02219"/>
    </source>
</evidence>
<keyword evidence="3" id="KW-0653">Protein transport</keyword>
<dbReference type="Pfam" id="PF00263">
    <property type="entry name" value="Secretin"/>
    <property type="match status" value="1"/>
</dbReference>
<sequence>MRDSRNLPENPINVSETRAMSASLTASLTAGLSPCARRGAMSSRWRRRMAGVALAGSLALAATAFLPSAARAAQVHWKTSVVDYEAQGKDIKDVLRDFGGVEGIPTRIASELSGTVSGKFHLRPRRFLDTLAASFGFVWYYDGEVLDITTASDLQSTLVKLDTANTGQLREELDRLHIADPRFPIVYDASQGTALVSGPPRYVKMVQDVADRLETNAVHRAGTEVRVFPLLHAWSEDRSVPIDGRQVTLPGVASVLNAVYHPQAQKATDSAGGSMALPASNVTRNAPVNDVNGKTYTNPFVPPPLPAGAGTAGNMFAGLSGKPSAVLQTAMGGMGQPGTAAGASGQDALPVIVADQRTNSVVIRDTPDRIGQYAPLIERLDVKPELIEIEAHIIEIDDDALSKLGVDWTANNSHVNVQTGSGTLAQSVYSGGAITQSFGQTNLPGNVAADATPAGVSIAAVLGNAGRYLMARISALQGNNLAKIDASPKVITLNNIEAVMDNQTQFFVPVSGYTSGNLYSVSAGITLRVLPMVVDEDGHTRIKLDVAIQDGQLTSQTVSNLPVIQNSTINTQAVIDEGQALLIAGYRADDSSFGRTGVPLLSKIPVLGALFRTDNRSKSHMEQLFLLSPRVISPS</sequence>
<evidence type="ECO:0000313" key="8">
    <source>
        <dbReference type="Proteomes" id="UP000256838"/>
    </source>
</evidence>
<comment type="subunit">
    <text evidence="3">The core secretion machinery of the T3SS is composed of approximately 20 different proteins, including cytoplasmic components, a base, an export apparatus and a needle. This subunit is part of the base, which anchors the injectisome in the bacterial cell envelope. Forms a stable homooligomeric complex.</text>
</comment>
<keyword evidence="3" id="KW-0998">Cell outer membrane</keyword>
<comment type="subcellular location">
    <subcellularLocation>
        <location evidence="1 3 4">Cell outer membrane</location>
    </subcellularLocation>
</comment>
<dbReference type="GO" id="GO:0009279">
    <property type="term" value="C:cell outer membrane"/>
    <property type="evidence" value="ECO:0007669"/>
    <property type="project" value="UniProtKB-SubCell"/>
</dbReference>
<comment type="function">
    <text evidence="3">Component of the type III secretion system (T3SS), also called injectisome, which is used to inject bacterial effector proteins into eukaryotic host cells. Forms a ring-shaped multimeric structure with an apparent central pore in the outer membrane.</text>
</comment>
<dbReference type="Gene3D" id="3.30.1370.120">
    <property type="match status" value="2"/>
</dbReference>
<comment type="similarity">
    <text evidence="3">Belongs to the bacterial secretin family. T3SS SctC subfamily.</text>
</comment>
<dbReference type="InterPro" id="IPR050810">
    <property type="entry name" value="Bact_Secretion_Sys_Channel"/>
</dbReference>
<name>A0A3D8JV89_9BURK</name>
<dbReference type="PANTHER" id="PTHR30332:SF5">
    <property type="entry name" value="SPI-1 TYPE 3 SECRETION SYSTEM SECRETIN"/>
    <property type="match status" value="1"/>
</dbReference>
<accession>A0A3D8JV89</accession>
<keyword evidence="3 4" id="KW-0813">Transport</keyword>
<dbReference type="HAMAP" id="MF_02219">
    <property type="entry name" value="Type_III_secretin"/>
    <property type="match status" value="1"/>
</dbReference>
<gene>
    <name evidence="3" type="primary">sctC</name>
    <name evidence="7" type="ORF">DWV00_22540</name>
</gene>
<dbReference type="Gene3D" id="3.55.50.30">
    <property type="match status" value="1"/>
</dbReference>
<comment type="caution">
    <text evidence="7">The sequence shown here is derived from an EMBL/GenBank/DDBJ whole genome shotgun (WGS) entry which is preliminary data.</text>
</comment>
<dbReference type="PANTHER" id="PTHR30332">
    <property type="entry name" value="PROBABLE GENERAL SECRETION PATHWAY PROTEIN D"/>
    <property type="match status" value="1"/>
</dbReference>
<dbReference type="GO" id="GO:0030257">
    <property type="term" value="C:type III protein secretion system complex"/>
    <property type="evidence" value="ECO:0007669"/>
    <property type="project" value="UniProtKB-UniRule"/>
</dbReference>
<evidence type="ECO:0000256" key="1">
    <source>
        <dbReference type="ARBA" id="ARBA00004442"/>
    </source>
</evidence>
<dbReference type="InterPro" id="IPR004846">
    <property type="entry name" value="T2SS/T3SS_dom"/>
</dbReference>
<keyword evidence="3" id="KW-0811">Translocation</keyword>
<dbReference type="AlphaFoldDB" id="A0A3D8JV89"/>
<evidence type="ECO:0000256" key="4">
    <source>
        <dbReference type="RuleBase" id="RU004004"/>
    </source>
</evidence>
<dbReference type="NCBIfam" id="TIGR02516">
    <property type="entry name" value="type_III_yscC"/>
    <property type="match status" value="1"/>
</dbReference>
<evidence type="ECO:0000259" key="5">
    <source>
        <dbReference type="Pfam" id="PF00263"/>
    </source>
</evidence>
<dbReference type="Pfam" id="PF03958">
    <property type="entry name" value="Secretin_N"/>
    <property type="match status" value="2"/>
</dbReference>
<feature type="domain" description="NolW-like" evidence="6">
    <location>
        <begin position="158"/>
        <end position="215"/>
    </location>
</feature>
<organism evidence="7 8">
    <name type="scientific">Trinickia dinghuensis</name>
    <dbReference type="NCBI Taxonomy" id="2291023"/>
    <lineage>
        <taxon>Bacteria</taxon>
        <taxon>Pseudomonadati</taxon>
        <taxon>Pseudomonadota</taxon>
        <taxon>Betaproteobacteria</taxon>
        <taxon>Burkholderiales</taxon>
        <taxon>Burkholderiaceae</taxon>
        <taxon>Trinickia</taxon>
    </lineage>
</organism>
<keyword evidence="3" id="KW-0472">Membrane</keyword>
<feature type="domain" description="NolW-like" evidence="6">
    <location>
        <begin position="225"/>
        <end position="384"/>
    </location>
</feature>
<dbReference type="InterPro" id="IPR038591">
    <property type="entry name" value="NolW-like_sf"/>
</dbReference>
<dbReference type="InterPro" id="IPR003522">
    <property type="entry name" value="T3SS_OM_pore_YscC"/>
</dbReference>
<dbReference type="GO" id="GO:0015627">
    <property type="term" value="C:type II protein secretion system complex"/>
    <property type="evidence" value="ECO:0007669"/>
    <property type="project" value="TreeGrafter"/>
</dbReference>
<evidence type="ECO:0000256" key="2">
    <source>
        <dbReference type="ARBA" id="ARBA00022729"/>
    </source>
</evidence>
<dbReference type="InterPro" id="IPR005644">
    <property type="entry name" value="NolW-like"/>
</dbReference>
<keyword evidence="8" id="KW-1185">Reference proteome</keyword>
<evidence type="ECO:0000313" key="7">
    <source>
        <dbReference type="EMBL" id="RDU96770.1"/>
    </source>
</evidence>
<dbReference type="OrthoDB" id="9779724at2"/>